<dbReference type="InterPro" id="IPR036891">
    <property type="entry name" value="Signal_recog_part_SRP54_M_sf"/>
</dbReference>
<dbReference type="InterPro" id="IPR027417">
    <property type="entry name" value="P-loop_NTPase"/>
</dbReference>
<dbReference type="InterPro" id="IPR003593">
    <property type="entry name" value="AAA+_ATPase"/>
</dbReference>
<dbReference type="NCBIfam" id="TIGR00959">
    <property type="entry name" value="ffh"/>
    <property type="match status" value="1"/>
</dbReference>
<evidence type="ECO:0000256" key="10">
    <source>
        <dbReference type="SAM" id="MobiDB-lite"/>
    </source>
</evidence>
<dbReference type="Pfam" id="PF02978">
    <property type="entry name" value="SRP_SPB"/>
    <property type="match status" value="1"/>
</dbReference>
<dbReference type="OrthoDB" id="9804720at2"/>
<dbReference type="Proteomes" id="UP000002941">
    <property type="component" value="Unassembled WGS sequence"/>
</dbReference>
<evidence type="ECO:0000256" key="1">
    <source>
        <dbReference type="ARBA" id="ARBA00005450"/>
    </source>
</evidence>
<dbReference type="InterPro" id="IPR013822">
    <property type="entry name" value="Signal_recog_particl_SRP54_hlx"/>
</dbReference>
<evidence type="ECO:0000313" key="15">
    <source>
        <dbReference type="Proteomes" id="UP000002941"/>
    </source>
</evidence>
<dbReference type="InterPro" id="IPR004780">
    <property type="entry name" value="SRP"/>
</dbReference>
<evidence type="ECO:0000259" key="13">
    <source>
        <dbReference type="SMART" id="SM00963"/>
    </source>
</evidence>
<evidence type="ECO:0000259" key="11">
    <source>
        <dbReference type="SMART" id="SM00382"/>
    </source>
</evidence>
<keyword evidence="4 9" id="KW-0694">RNA-binding</keyword>
<keyword evidence="15" id="KW-1185">Reference proteome</keyword>
<dbReference type="GO" id="GO:0003924">
    <property type="term" value="F:GTPase activity"/>
    <property type="evidence" value="ECO:0007669"/>
    <property type="project" value="UniProtKB-UniRule"/>
</dbReference>
<keyword evidence="3 9" id="KW-0378">Hydrolase</keyword>
<sequence length="559" mass="58515">MFGNLSDRITASFNQLRGKGRLTEADIDGTVSEIRRALLEADVALPVVRAFTAAVREKAKAAVRSQALNPAQQVVQIVNDELIEVLGGQSREINWADRGPTIIMLAGLQGAGKTTLAGKLGRWLRDQGKRVLLIASDLQRPNAVTQLSVVAERAGVHVWAPEPGNGVGDPVAVARTGVEQARTHGYDVVVVDTAGRLGVDAEMMDQAIRIRDAVAPHEILFVLDAMVGQDAVNTSVAFRDGVGFTGVVLSKLDGDARGGAALSVRGVTGAPVLFSSTGEGLTDFERFHADRMASRILDMGDMLTLIEQAQRTFDEKEAEDAAAKLASGDFTLEDFLSQLRQIRKMGSMKKLLGMMPGMGQMREALETFDEREVDRIEAIVCSMTPAERRDLSILNGSRRSRIAKGSGTTVQAVNELVERFGQAKKMMEAMASGGGGAAGEGGMPGMGSLPSMGKRSKARQAPKGKRRKGGKKGRSGNPAKAARQAKEAQAKAAGGSSEASAPAAPAAGSAFGLGGGAPAGGSGGYGIMPDQESAASGSGDEVADAMNALPEDLKRRLGL</sequence>
<evidence type="ECO:0000256" key="2">
    <source>
        <dbReference type="ARBA" id="ARBA00022741"/>
    </source>
</evidence>
<dbReference type="SMART" id="SM00382">
    <property type="entry name" value="AAA"/>
    <property type="match status" value="1"/>
</dbReference>
<organism evidence="14 15">
    <name type="scientific">Actinomyces massiliensis F0489</name>
    <dbReference type="NCBI Taxonomy" id="1125718"/>
    <lineage>
        <taxon>Bacteria</taxon>
        <taxon>Bacillati</taxon>
        <taxon>Actinomycetota</taxon>
        <taxon>Actinomycetes</taxon>
        <taxon>Actinomycetales</taxon>
        <taxon>Actinomycetaceae</taxon>
        <taxon>Actinomyces</taxon>
    </lineage>
</organism>
<dbReference type="GO" id="GO:0005525">
    <property type="term" value="F:GTP binding"/>
    <property type="evidence" value="ECO:0007669"/>
    <property type="project" value="UniProtKB-UniRule"/>
</dbReference>
<dbReference type="HAMAP" id="MF_00306">
    <property type="entry name" value="SRP54"/>
    <property type="match status" value="1"/>
</dbReference>
<feature type="compositionally biased region" description="Gly residues" evidence="10">
    <location>
        <begin position="511"/>
        <end position="526"/>
    </location>
</feature>
<keyword evidence="9" id="KW-0963">Cytoplasm</keyword>
<feature type="domain" description="SRP54-type proteins GTP-binding" evidence="12">
    <location>
        <begin position="100"/>
        <end position="298"/>
    </location>
</feature>
<evidence type="ECO:0000313" key="14">
    <source>
        <dbReference type="EMBL" id="EJF41658.1"/>
    </source>
</evidence>
<keyword evidence="5 9" id="KW-0342">GTP-binding</keyword>
<dbReference type="RefSeq" id="WP_008732226.1">
    <property type="nucleotide sequence ID" value="NZ_AKFT01000155.1"/>
</dbReference>
<evidence type="ECO:0000256" key="9">
    <source>
        <dbReference type="HAMAP-Rule" id="MF_00306"/>
    </source>
</evidence>
<evidence type="ECO:0000256" key="3">
    <source>
        <dbReference type="ARBA" id="ARBA00022801"/>
    </source>
</evidence>
<dbReference type="GO" id="GO:0008312">
    <property type="term" value="F:7S RNA binding"/>
    <property type="evidence" value="ECO:0007669"/>
    <property type="project" value="InterPro"/>
</dbReference>
<evidence type="ECO:0000259" key="12">
    <source>
        <dbReference type="SMART" id="SM00962"/>
    </source>
</evidence>
<feature type="binding site" evidence="9">
    <location>
        <begin position="107"/>
        <end position="114"/>
    </location>
    <ligand>
        <name>GTP</name>
        <dbReference type="ChEBI" id="CHEBI:37565"/>
    </ligand>
</feature>
<comment type="domain">
    <text evidence="9">Composed of three domains: the N-terminal N domain, which is responsible for interactions with the ribosome, the central G domain, which binds GTP, and the C-terminal M domain, which binds the RNA and the signal sequence of the RNC.</text>
</comment>
<keyword evidence="6 9" id="KW-0733">Signal recognition particle</keyword>
<feature type="domain" description="AAA+ ATPase" evidence="11">
    <location>
        <begin position="99"/>
        <end position="303"/>
    </location>
</feature>
<keyword evidence="2 9" id="KW-0547">Nucleotide-binding</keyword>
<comment type="caution">
    <text evidence="14">The sequence shown here is derived from an EMBL/GenBank/DDBJ whole genome shotgun (WGS) entry which is preliminary data.</text>
</comment>
<dbReference type="SMART" id="SM00963">
    <property type="entry name" value="SRP54_N"/>
    <property type="match status" value="1"/>
</dbReference>
<comment type="catalytic activity">
    <reaction evidence="8 9">
        <text>GTP + H2O = GDP + phosphate + H(+)</text>
        <dbReference type="Rhea" id="RHEA:19669"/>
        <dbReference type="ChEBI" id="CHEBI:15377"/>
        <dbReference type="ChEBI" id="CHEBI:15378"/>
        <dbReference type="ChEBI" id="CHEBI:37565"/>
        <dbReference type="ChEBI" id="CHEBI:43474"/>
        <dbReference type="ChEBI" id="CHEBI:58189"/>
        <dbReference type="EC" id="3.6.5.4"/>
    </reaction>
</comment>
<dbReference type="Pfam" id="PF00448">
    <property type="entry name" value="SRP54"/>
    <property type="match status" value="1"/>
</dbReference>
<dbReference type="InterPro" id="IPR042101">
    <property type="entry name" value="SRP54_N_sf"/>
</dbReference>
<keyword evidence="7 9" id="KW-0687">Ribonucleoprotein</keyword>
<dbReference type="GO" id="GO:0006614">
    <property type="term" value="P:SRP-dependent cotranslational protein targeting to membrane"/>
    <property type="evidence" value="ECO:0007669"/>
    <property type="project" value="InterPro"/>
</dbReference>
<dbReference type="SMART" id="SM00962">
    <property type="entry name" value="SRP54"/>
    <property type="match status" value="1"/>
</dbReference>
<feature type="region of interest" description="Disordered" evidence="10">
    <location>
        <begin position="431"/>
        <end position="559"/>
    </location>
</feature>
<proteinExistence type="inferred from homology"/>
<reference evidence="14 15" key="1">
    <citation type="submission" date="2012-05" db="EMBL/GenBank/DDBJ databases">
        <authorList>
            <person name="Harkins D.M."/>
            <person name="Madupu R."/>
            <person name="Durkin A.S."/>
            <person name="Torralba M."/>
            <person name="Methe B."/>
            <person name="Sutton G.G."/>
            <person name="Nelson K.E."/>
        </authorList>
    </citation>
    <scope>NUCLEOTIDE SEQUENCE [LARGE SCALE GENOMIC DNA]</scope>
    <source>
        <strain evidence="14 15">F0489</strain>
    </source>
</reference>
<dbReference type="PANTHER" id="PTHR11564:SF5">
    <property type="entry name" value="SIGNAL RECOGNITION PARTICLE SUBUNIT SRP54"/>
    <property type="match status" value="1"/>
</dbReference>
<name>J1H8N8_9ACTO</name>
<dbReference type="SUPFAM" id="SSF47446">
    <property type="entry name" value="Signal peptide-binding domain"/>
    <property type="match status" value="1"/>
</dbReference>
<dbReference type="InterPro" id="IPR000897">
    <property type="entry name" value="SRP54_GTPase_dom"/>
</dbReference>
<dbReference type="EMBL" id="AKFT01000155">
    <property type="protein sequence ID" value="EJF41658.1"/>
    <property type="molecule type" value="Genomic_DNA"/>
</dbReference>
<evidence type="ECO:0000256" key="7">
    <source>
        <dbReference type="ARBA" id="ARBA00023274"/>
    </source>
</evidence>
<feature type="compositionally biased region" description="Gly residues" evidence="10">
    <location>
        <begin position="432"/>
        <end position="445"/>
    </location>
</feature>
<dbReference type="eggNOG" id="COG0541">
    <property type="taxonomic scope" value="Bacteria"/>
</dbReference>
<feature type="domain" description="Signal recognition particle SRP54 helical bundle" evidence="13">
    <location>
        <begin position="1"/>
        <end position="86"/>
    </location>
</feature>
<evidence type="ECO:0000256" key="5">
    <source>
        <dbReference type="ARBA" id="ARBA00023134"/>
    </source>
</evidence>
<feature type="binding site" evidence="9">
    <location>
        <begin position="250"/>
        <end position="253"/>
    </location>
    <ligand>
        <name>GTP</name>
        <dbReference type="ChEBI" id="CHEBI:37565"/>
    </ligand>
</feature>
<protein>
    <recommendedName>
        <fullName evidence="9">Signal recognition particle protein</fullName>
        <ecNumber evidence="9">3.6.5.4</ecNumber>
    </recommendedName>
    <alternativeName>
        <fullName evidence="9">Fifty-four homolog</fullName>
    </alternativeName>
</protein>
<dbReference type="Gene3D" id="1.10.260.30">
    <property type="entry name" value="Signal recognition particle, SRP54 subunit, M-domain"/>
    <property type="match status" value="1"/>
</dbReference>
<evidence type="ECO:0000256" key="4">
    <source>
        <dbReference type="ARBA" id="ARBA00022884"/>
    </source>
</evidence>
<dbReference type="InterPro" id="IPR004125">
    <property type="entry name" value="Signal_recog_particle_SRP54_M"/>
</dbReference>
<comment type="function">
    <text evidence="9">Involved in targeting and insertion of nascent membrane proteins into the cytoplasmic membrane. Binds to the hydrophobic signal sequence of the ribosome-nascent chain (RNC) as it emerges from the ribosomes. The SRP-RNC complex is then targeted to the cytoplasmic membrane where it interacts with the SRP receptor FtsY.</text>
</comment>
<dbReference type="EC" id="3.6.5.4" evidence="9"/>
<gene>
    <name evidence="9 14" type="primary">ffh</name>
    <name evidence="14" type="ORF">HMPREF1318_2806</name>
</gene>
<dbReference type="SUPFAM" id="SSF52540">
    <property type="entry name" value="P-loop containing nucleoside triphosphate hydrolases"/>
    <property type="match status" value="1"/>
</dbReference>
<dbReference type="Gene3D" id="3.40.50.300">
    <property type="entry name" value="P-loop containing nucleotide triphosphate hydrolases"/>
    <property type="match status" value="1"/>
</dbReference>
<feature type="compositionally biased region" description="Basic residues" evidence="10">
    <location>
        <begin position="454"/>
        <end position="474"/>
    </location>
</feature>
<dbReference type="AlphaFoldDB" id="J1H8N8"/>
<comment type="similarity">
    <text evidence="1 9">Belongs to the GTP-binding SRP family. SRP54 subfamily.</text>
</comment>
<feature type="compositionally biased region" description="Low complexity" evidence="10">
    <location>
        <begin position="490"/>
        <end position="510"/>
    </location>
</feature>
<dbReference type="Pfam" id="PF02881">
    <property type="entry name" value="SRP54_N"/>
    <property type="match status" value="1"/>
</dbReference>
<feature type="binding site" evidence="9">
    <location>
        <begin position="192"/>
        <end position="196"/>
    </location>
    <ligand>
        <name>GTP</name>
        <dbReference type="ChEBI" id="CHEBI:37565"/>
    </ligand>
</feature>
<evidence type="ECO:0000256" key="6">
    <source>
        <dbReference type="ARBA" id="ARBA00023135"/>
    </source>
</evidence>
<dbReference type="Gene3D" id="1.20.120.140">
    <property type="entry name" value="Signal recognition particle SRP54, nucleotide-binding domain"/>
    <property type="match status" value="1"/>
</dbReference>
<dbReference type="GO" id="GO:0048500">
    <property type="term" value="C:signal recognition particle"/>
    <property type="evidence" value="ECO:0007669"/>
    <property type="project" value="UniProtKB-UniRule"/>
</dbReference>
<comment type="subunit">
    <text evidence="9">Part of the signal recognition particle protein translocation system, which is composed of SRP and FtsY.</text>
</comment>
<accession>J1H8N8</accession>
<dbReference type="PANTHER" id="PTHR11564">
    <property type="entry name" value="SIGNAL RECOGNITION PARTICLE 54K PROTEIN SRP54"/>
    <property type="match status" value="1"/>
</dbReference>
<dbReference type="InterPro" id="IPR022941">
    <property type="entry name" value="SRP54"/>
</dbReference>
<comment type="subcellular location">
    <subcellularLocation>
        <location evidence="9">Cytoplasm</location>
    </subcellularLocation>
    <text evidence="9">The SRP-RNC complex is targeted to the cytoplasmic membrane.</text>
</comment>
<evidence type="ECO:0000256" key="8">
    <source>
        <dbReference type="ARBA" id="ARBA00048027"/>
    </source>
</evidence>
<dbReference type="PATRIC" id="fig|1125718.3.peg.1874"/>